<sequence length="103" mass="10819">MVWVAVVVIGRSGCAVGRSLLITWGRIRSWRTVDAPLSHAQQVAARTRWAAKLITAQTAIRASHRRWTVTVGWSRISVPFISGGGAEARTGTATPGGPGASAG</sequence>
<evidence type="ECO:0000256" key="1">
    <source>
        <dbReference type="SAM" id="MobiDB-lite"/>
    </source>
</evidence>
<evidence type="ECO:0008006" key="4">
    <source>
        <dbReference type="Google" id="ProtNLM"/>
    </source>
</evidence>
<accession>A0ABQ3BMC5</accession>
<dbReference type="Proteomes" id="UP000624183">
    <property type="component" value="Unassembled WGS sequence"/>
</dbReference>
<comment type="caution">
    <text evidence="2">The sequence shown here is derived from an EMBL/GenBank/DDBJ whole genome shotgun (WGS) entry which is preliminary data.</text>
</comment>
<evidence type="ECO:0000313" key="3">
    <source>
        <dbReference type="Proteomes" id="UP000624183"/>
    </source>
</evidence>
<protein>
    <recommendedName>
        <fullName evidence="4">Secreted protein</fullName>
    </recommendedName>
</protein>
<gene>
    <name evidence="2" type="ORF">GCM10010328_27810</name>
</gene>
<dbReference type="EMBL" id="BMUW01000004">
    <property type="protein sequence ID" value="GGZ51593.1"/>
    <property type="molecule type" value="Genomic_DNA"/>
</dbReference>
<organism evidence="2 3">
    <name type="scientific">Streptomyces rubiginosohelvolus</name>
    <dbReference type="NCBI Taxonomy" id="67362"/>
    <lineage>
        <taxon>Bacteria</taxon>
        <taxon>Bacillati</taxon>
        <taxon>Actinomycetota</taxon>
        <taxon>Actinomycetes</taxon>
        <taxon>Kitasatosporales</taxon>
        <taxon>Streptomycetaceae</taxon>
        <taxon>Streptomyces</taxon>
    </lineage>
</organism>
<feature type="region of interest" description="Disordered" evidence="1">
    <location>
        <begin position="82"/>
        <end position="103"/>
    </location>
</feature>
<proteinExistence type="predicted"/>
<feature type="compositionally biased region" description="Gly residues" evidence="1">
    <location>
        <begin position="94"/>
        <end position="103"/>
    </location>
</feature>
<reference evidence="3" key="1">
    <citation type="journal article" date="2019" name="Int. J. Syst. Evol. Microbiol.">
        <title>The Global Catalogue of Microorganisms (GCM) 10K type strain sequencing project: providing services to taxonomists for standard genome sequencing and annotation.</title>
        <authorList>
            <consortium name="The Broad Institute Genomics Platform"/>
            <consortium name="The Broad Institute Genome Sequencing Center for Infectious Disease"/>
            <person name="Wu L."/>
            <person name="Ma J."/>
        </authorList>
    </citation>
    <scope>NUCLEOTIDE SEQUENCE [LARGE SCALE GENOMIC DNA]</scope>
    <source>
        <strain evidence="3">JCM 4602</strain>
    </source>
</reference>
<name>A0ABQ3BMC5_9ACTN</name>
<keyword evidence="3" id="KW-1185">Reference proteome</keyword>
<evidence type="ECO:0000313" key="2">
    <source>
        <dbReference type="EMBL" id="GGZ51593.1"/>
    </source>
</evidence>